<comment type="similarity">
    <text evidence="1">Belongs to the VPS25 family.</text>
</comment>
<organism evidence="4 5">
    <name type="scientific">Pycnococcus provasolii</name>
    <dbReference type="NCBI Taxonomy" id="41880"/>
    <lineage>
        <taxon>Eukaryota</taxon>
        <taxon>Viridiplantae</taxon>
        <taxon>Chlorophyta</taxon>
        <taxon>Pseudoscourfieldiophyceae</taxon>
        <taxon>Pseudoscourfieldiales</taxon>
        <taxon>Pycnococcaceae</taxon>
        <taxon>Pycnococcus</taxon>
    </lineage>
</organism>
<evidence type="ECO:0000256" key="2">
    <source>
        <dbReference type="ARBA" id="ARBA00022448"/>
    </source>
</evidence>
<keyword evidence="3" id="KW-0653">Protein transport</keyword>
<dbReference type="InterPro" id="IPR014041">
    <property type="entry name" value="ESCRT-II_cplx_Vps25-sub_N"/>
</dbReference>
<comment type="caution">
    <text evidence="4">The sequence shown here is derived from an EMBL/GenBank/DDBJ whole genome shotgun (WGS) entry which is preliminary data.</text>
</comment>
<dbReference type="PANTHER" id="PTHR13149:SF0">
    <property type="entry name" value="VACUOLAR PROTEIN-SORTING-ASSOCIATED PROTEIN 25"/>
    <property type="match status" value="1"/>
</dbReference>
<gene>
    <name evidence="4" type="ORF">PPROV_000237300</name>
</gene>
<dbReference type="PANTHER" id="PTHR13149">
    <property type="entry name" value="VACUOLAR PROTEIN SORTING-ASSOCIATED PROTEIN VPS25"/>
    <property type="match status" value="1"/>
</dbReference>
<keyword evidence="2" id="KW-0813">Transport</keyword>
<dbReference type="GO" id="GO:0000814">
    <property type="term" value="C:ESCRT II complex"/>
    <property type="evidence" value="ECO:0007669"/>
    <property type="project" value="InterPro"/>
</dbReference>
<dbReference type="GO" id="GO:0043328">
    <property type="term" value="P:protein transport to vacuole involved in ubiquitin-dependent protein catabolic process via the multivesicular body sorting pathway"/>
    <property type="evidence" value="ECO:0007669"/>
    <property type="project" value="TreeGrafter"/>
</dbReference>
<evidence type="ECO:0000256" key="3">
    <source>
        <dbReference type="ARBA" id="ARBA00022927"/>
    </source>
</evidence>
<dbReference type="EMBL" id="BNJQ01000005">
    <property type="protein sequence ID" value="GHP03618.1"/>
    <property type="molecule type" value="Genomic_DNA"/>
</dbReference>
<dbReference type="AlphaFoldDB" id="A0A830HA57"/>
<evidence type="ECO:0000313" key="4">
    <source>
        <dbReference type="EMBL" id="GHP03618.1"/>
    </source>
</evidence>
<dbReference type="Gene3D" id="1.10.10.10">
    <property type="entry name" value="Winged helix-like DNA-binding domain superfamily/Winged helix DNA-binding domain"/>
    <property type="match status" value="1"/>
</dbReference>
<keyword evidence="5" id="KW-1185">Reference proteome</keyword>
<reference evidence="4" key="1">
    <citation type="submission" date="2020-10" db="EMBL/GenBank/DDBJ databases">
        <title>Unveiling of a novel bifunctional photoreceptor, Dualchrome1, isolated from a cosmopolitan green alga.</title>
        <authorList>
            <person name="Suzuki S."/>
            <person name="Kawachi M."/>
        </authorList>
    </citation>
    <scope>NUCLEOTIDE SEQUENCE</scope>
    <source>
        <strain evidence="4">NIES 2893</strain>
    </source>
</reference>
<sequence length="186" mass="21098">MAAFLYPPFYAYPPYFTLQPVEETRAKQVQAWKALIFDFCVHHNIHTVSADDHADGTVDVLPDPSSPLFVNAAIHRALKREAKVVFLDALVAEGHGEWLEADKHRCRVFFKTLAEYVSDVRRWVDENALHGSVYTLYEMAEATEIPDEWKRLDRDVLHRIFVACQSSGVSSVFGGENGEDVGVKFL</sequence>
<evidence type="ECO:0000256" key="1">
    <source>
        <dbReference type="ARBA" id="ARBA00009674"/>
    </source>
</evidence>
<proteinExistence type="inferred from homology"/>
<dbReference type="InterPro" id="IPR036390">
    <property type="entry name" value="WH_DNA-bd_sf"/>
</dbReference>
<dbReference type="OrthoDB" id="245150at2759"/>
<dbReference type="Gene3D" id="1.10.10.570">
    <property type="entry name" value="Winged helix' DNA-binding domain. Chain C. Domain 1"/>
    <property type="match status" value="1"/>
</dbReference>
<dbReference type="InterPro" id="IPR036388">
    <property type="entry name" value="WH-like_DNA-bd_sf"/>
</dbReference>
<dbReference type="GO" id="GO:0042803">
    <property type="term" value="F:protein homodimerization activity"/>
    <property type="evidence" value="ECO:0007669"/>
    <property type="project" value="TreeGrafter"/>
</dbReference>
<protein>
    <submittedName>
        <fullName evidence="4">Vacuolar protein-sorting-associated protein 25</fullName>
    </submittedName>
</protein>
<evidence type="ECO:0000313" key="5">
    <source>
        <dbReference type="Proteomes" id="UP000660262"/>
    </source>
</evidence>
<dbReference type="Pfam" id="PF05871">
    <property type="entry name" value="ESCRT-II"/>
    <property type="match status" value="1"/>
</dbReference>
<dbReference type="GO" id="GO:0005198">
    <property type="term" value="F:structural molecule activity"/>
    <property type="evidence" value="ECO:0007669"/>
    <property type="project" value="TreeGrafter"/>
</dbReference>
<dbReference type="InterPro" id="IPR008570">
    <property type="entry name" value="ESCRT-II_cplx_Vps25-sub"/>
</dbReference>
<accession>A0A830HA57</accession>
<dbReference type="Proteomes" id="UP000660262">
    <property type="component" value="Unassembled WGS sequence"/>
</dbReference>
<dbReference type="SUPFAM" id="SSF46785">
    <property type="entry name" value="Winged helix' DNA-binding domain"/>
    <property type="match status" value="2"/>
</dbReference>
<name>A0A830HA57_9CHLO</name>